<gene>
    <name evidence="1" type="ORF">E1293_20050</name>
</gene>
<reference evidence="1 2" key="1">
    <citation type="submission" date="2019-03" db="EMBL/GenBank/DDBJ databases">
        <title>Draft genome sequences of novel Actinobacteria.</title>
        <authorList>
            <person name="Sahin N."/>
            <person name="Ay H."/>
            <person name="Saygin H."/>
        </authorList>
    </citation>
    <scope>NUCLEOTIDE SEQUENCE [LARGE SCALE GENOMIC DNA]</scope>
    <source>
        <strain evidence="1 2">DSM 45941</strain>
    </source>
</reference>
<name>A0A4V2YV97_9ACTN</name>
<dbReference type="OrthoDB" id="3281520at2"/>
<dbReference type="EMBL" id="SMKY01000087">
    <property type="protein sequence ID" value="TDD80737.1"/>
    <property type="molecule type" value="Genomic_DNA"/>
</dbReference>
<sequence length="78" mass="7941">MSSLGGEIDRIALRSSEFNAINNALNAGSELSDLANEVLLDGEAWPGGEAVVAASPPPLPDGRVAVRLFGLLVPADGV</sequence>
<evidence type="ECO:0000313" key="1">
    <source>
        <dbReference type="EMBL" id="TDD80737.1"/>
    </source>
</evidence>
<dbReference type="RefSeq" id="WP_132198965.1">
    <property type="nucleotide sequence ID" value="NZ_SMKY01000087.1"/>
</dbReference>
<evidence type="ECO:0000313" key="2">
    <source>
        <dbReference type="Proteomes" id="UP000295578"/>
    </source>
</evidence>
<proteinExistence type="predicted"/>
<protein>
    <submittedName>
        <fullName evidence="1">Uncharacterized protein</fullName>
    </submittedName>
</protein>
<organism evidence="1 2">
    <name type="scientific">Actinomadura darangshiensis</name>
    <dbReference type="NCBI Taxonomy" id="705336"/>
    <lineage>
        <taxon>Bacteria</taxon>
        <taxon>Bacillati</taxon>
        <taxon>Actinomycetota</taxon>
        <taxon>Actinomycetes</taxon>
        <taxon>Streptosporangiales</taxon>
        <taxon>Thermomonosporaceae</taxon>
        <taxon>Actinomadura</taxon>
    </lineage>
</organism>
<accession>A0A4V2YV97</accession>
<dbReference type="InterPro" id="IPR045929">
    <property type="entry name" value="DUF6348"/>
</dbReference>
<comment type="caution">
    <text evidence="1">The sequence shown here is derived from an EMBL/GenBank/DDBJ whole genome shotgun (WGS) entry which is preliminary data.</text>
</comment>
<dbReference type="Proteomes" id="UP000295578">
    <property type="component" value="Unassembled WGS sequence"/>
</dbReference>
<keyword evidence="2" id="KW-1185">Reference proteome</keyword>
<dbReference type="AlphaFoldDB" id="A0A4V2YV97"/>
<dbReference type="Pfam" id="PF19875">
    <property type="entry name" value="DUF6348"/>
    <property type="match status" value="1"/>
</dbReference>